<proteinExistence type="predicted"/>
<organism evidence="1 2">
    <name type="scientific">Cordyceps militaris</name>
    <name type="common">Caterpillar fungus</name>
    <name type="synonym">Clavaria militaris</name>
    <dbReference type="NCBI Taxonomy" id="73501"/>
    <lineage>
        <taxon>Eukaryota</taxon>
        <taxon>Fungi</taxon>
        <taxon>Dikarya</taxon>
        <taxon>Ascomycota</taxon>
        <taxon>Pezizomycotina</taxon>
        <taxon>Sordariomycetes</taxon>
        <taxon>Hypocreomycetidae</taxon>
        <taxon>Hypocreales</taxon>
        <taxon>Cordycipitaceae</taxon>
        <taxon>Cordyceps</taxon>
    </lineage>
</organism>
<gene>
    <name evidence="1" type="ORF">A9K55_007614</name>
</gene>
<accession>A0A2H4SG74</accession>
<dbReference type="VEuPathDB" id="FungiDB:A9K55_007614"/>
<evidence type="ECO:0000313" key="1">
    <source>
        <dbReference type="EMBL" id="ATY62102.1"/>
    </source>
</evidence>
<dbReference type="OrthoDB" id="10669975at2759"/>
<name>A0A2H4SG74_CORMI</name>
<sequence>MEMDLLYTVQRLAEARAATSPPARGPPPRTSLRARLAHAAAAADAHVHNKAHLDALYPLAGVRAQWRDVWRQRRDQRRQSTRQQAEDECWALFDEWWDPAADVPESDSEEDDDEAVATTVKQLNAQAHALWARHAEGVAATTPRYVEGMPVRHVLGPPTVPRRLEARCRASGLPRCAPCERAGLARCSRMMMGRAARDEPQLVCERCRRLGEACEEEKKEEGSGKGGRRAVVVMDVVGSRVEEVEVERFALPMKDEQEEEDG</sequence>
<evidence type="ECO:0000313" key="2">
    <source>
        <dbReference type="Proteomes" id="UP000323067"/>
    </source>
</evidence>
<dbReference type="EMBL" id="CP023324">
    <property type="protein sequence ID" value="ATY62102.1"/>
    <property type="molecule type" value="Genomic_DNA"/>
</dbReference>
<reference evidence="1 2" key="1">
    <citation type="journal article" date="2017" name="BMC Genomics">
        <title>Chromosome level assembly and secondary metabolite potential of the parasitic fungus Cordyceps militaris.</title>
        <authorList>
            <person name="Kramer G.J."/>
            <person name="Nodwell J.R."/>
        </authorList>
    </citation>
    <scope>NUCLEOTIDE SEQUENCE [LARGE SCALE GENOMIC DNA]</scope>
    <source>
        <strain evidence="1 2">ATCC 34164</strain>
    </source>
</reference>
<protein>
    <submittedName>
        <fullName evidence="1">Uncharacterized protein</fullName>
    </submittedName>
</protein>
<dbReference type="AlphaFoldDB" id="A0A2H4SG74"/>
<dbReference type="Proteomes" id="UP000323067">
    <property type="component" value="Chromosome vii"/>
</dbReference>